<comment type="caution">
    <text evidence="1">The sequence shown here is derived from an EMBL/GenBank/DDBJ whole genome shotgun (WGS) entry which is preliminary data.</text>
</comment>
<dbReference type="InterPro" id="IPR018540">
    <property type="entry name" value="Spo0E-like"/>
</dbReference>
<dbReference type="PANTHER" id="PTHR41263:SF1">
    <property type="entry name" value="ASPARTYL-PHOSPHATE PHOSPHATASE YISI"/>
    <property type="match status" value="1"/>
</dbReference>
<dbReference type="RefSeq" id="WP_135111146.1">
    <property type="nucleotide sequence ID" value="NZ_SRHY01000039.1"/>
</dbReference>
<dbReference type="EMBL" id="SRHY01000039">
    <property type="protein sequence ID" value="TFJ91768.1"/>
    <property type="molecule type" value="Genomic_DNA"/>
</dbReference>
<dbReference type="GO" id="GO:0046983">
    <property type="term" value="F:protein dimerization activity"/>
    <property type="evidence" value="ECO:0007669"/>
    <property type="project" value="InterPro"/>
</dbReference>
<proteinExistence type="predicted"/>
<dbReference type="AlphaFoldDB" id="A0A4Y9A7M0"/>
<dbReference type="Pfam" id="PF09388">
    <property type="entry name" value="SpoOE-like"/>
    <property type="match status" value="1"/>
</dbReference>
<dbReference type="OrthoDB" id="2973153at2"/>
<dbReference type="SUPFAM" id="SSF140500">
    <property type="entry name" value="BAS1536-like"/>
    <property type="match status" value="1"/>
</dbReference>
<accession>A0A4Y9A7M0</accession>
<dbReference type="InterPro" id="IPR036638">
    <property type="entry name" value="HLH_DNA-bd_sf"/>
</dbReference>
<dbReference type="PANTHER" id="PTHR41263">
    <property type="entry name" value="ASPARTYL-PHOSPHATE PHOSPHATASE YISI"/>
    <property type="match status" value="1"/>
</dbReference>
<dbReference type="Proteomes" id="UP000298484">
    <property type="component" value="Unassembled WGS sequence"/>
</dbReference>
<organism evidence="1 2">
    <name type="scientific">Lentibacillus salicampi</name>
    <dbReference type="NCBI Taxonomy" id="175306"/>
    <lineage>
        <taxon>Bacteria</taxon>
        <taxon>Bacillati</taxon>
        <taxon>Bacillota</taxon>
        <taxon>Bacilli</taxon>
        <taxon>Bacillales</taxon>
        <taxon>Bacillaceae</taxon>
        <taxon>Lentibacillus</taxon>
    </lineage>
</organism>
<dbReference type="InterPro" id="IPR037208">
    <property type="entry name" value="Spo0E-like_sf"/>
</dbReference>
<name>A0A4Y9A7M0_9BACI</name>
<sequence>MYVIKSEPTWQNLKVAISVKRREMIDLGMRYGLTDKRTLECSQELDNLLNLYKNRIQYNLTG</sequence>
<dbReference type="InterPro" id="IPR053028">
    <property type="entry name" value="Spo0E-like_phosphatase"/>
</dbReference>
<keyword evidence="2" id="KW-1185">Reference proteome</keyword>
<dbReference type="GO" id="GO:0043937">
    <property type="term" value="P:regulation of sporulation"/>
    <property type="evidence" value="ECO:0007669"/>
    <property type="project" value="InterPro"/>
</dbReference>
<dbReference type="Gene3D" id="4.10.280.10">
    <property type="entry name" value="Helix-loop-helix DNA-binding domain"/>
    <property type="match status" value="1"/>
</dbReference>
<protein>
    <submittedName>
        <fullName evidence="1">Aspartyl-phosphate phosphatase Spo0E family protein</fullName>
    </submittedName>
</protein>
<evidence type="ECO:0000313" key="1">
    <source>
        <dbReference type="EMBL" id="TFJ91768.1"/>
    </source>
</evidence>
<reference evidence="1 2" key="1">
    <citation type="submission" date="2019-03" db="EMBL/GenBank/DDBJ databases">
        <title>Genome sequence of Lentibacillus salicampi ATCC BAA-719.</title>
        <authorList>
            <person name="Maclea K.S."/>
            <person name="Simoes Junior M."/>
        </authorList>
    </citation>
    <scope>NUCLEOTIDE SEQUENCE [LARGE SCALE GENOMIC DNA]</scope>
    <source>
        <strain evidence="1 2">ATCC BAA-719</strain>
    </source>
</reference>
<gene>
    <name evidence="1" type="ORF">E4U82_15785</name>
</gene>
<evidence type="ECO:0000313" key="2">
    <source>
        <dbReference type="Proteomes" id="UP000298484"/>
    </source>
</evidence>